<accession>A0A846RP78</accession>
<evidence type="ECO:0000259" key="5">
    <source>
        <dbReference type="PROSITE" id="PS50977"/>
    </source>
</evidence>
<proteinExistence type="predicted"/>
<dbReference type="GO" id="GO:0003700">
    <property type="term" value="F:DNA-binding transcription factor activity"/>
    <property type="evidence" value="ECO:0007669"/>
    <property type="project" value="TreeGrafter"/>
</dbReference>
<name>A0A846RP78_9MICO</name>
<dbReference type="Pfam" id="PF16859">
    <property type="entry name" value="TetR_C_11"/>
    <property type="match status" value="1"/>
</dbReference>
<evidence type="ECO:0000256" key="4">
    <source>
        <dbReference type="PROSITE-ProRule" id="PRU00335"/>
    </source>
</evidence>
<protein>
    <submittedName>
        <fullName evidence="6">AcrR family transcriptional regulator</fullName>
    </submittedName>
</protein>
<dbReference type="Gene3D" id="1.10.10.60">
    <property type="entry name" value="Homeodomain-like"/>
    <property type="match status" value="1"/>
</dbReference>
<dbReference type="SUPFAM" id="SSF48498">
    <property type="entry name" value="Tetracyclin repressor-like, C-terminal domain"/>
    <property type="match status" value="1"/>
</dbReference>
<dbReference type="InterPro" id="IPR001647">
    <property type="entry name" value="HTH_TetR"/>
</dbReference>
<evidence type="ECO:0000256" key="1">
    <source>
        <dbReference type="ARBA" id="ARBA00023015"/>
    </source>
</evidence>
<evidence type="ECO:0000313" key="6">
    <source>
        <dbReference type="EMBL" id="NJC55714.1"/>
    </source>
</evidence>
<keyword evidence="1" id="KW-0805">Transcription regulation</keyword>
<dbReference type="Gene3D" id="1.10.357.10">
    <property type="entry name" value="Tetracycline Repressor, domain 2"/>
    <property type="match status" value="1"/>
</dbReference>
<keyword evidence="7" id="KW-1185">Reference proteome</keyword>
<dbReference type="InterPro" id="IPR036271">
    <property type="entry name" value="Tet_transcr_reg_TetR-rel_C_sf"/>
</dbReference>
<dbReference type="InterPro" id="IPR011075">
    <property type="entry name" value="TetR_C"/>
</dbReference>
<dbReference type="AlphaFoldDB" id="A0A846RP78"/>
<organism evidence="6 7">
    <name type="scientific">Brevibacterium marinum</name>
    <dbReference type="NCBI Taxonomy" id="418643"/>
    <lineage>
        <taxon>Bacteria</taxon>
        <taxon>Bacillati</taxon>
        <taxon>Actinomycetota</taxon>
        <taxon>Actinomycetes</taxon>
        <taxon>Micrococcales</taxon>
        <taxon>Brevibacteriaceae</taxon>
        <taxon>Brevibacterium</taxon>
    </lineage>
</organism>
<keyword evidence="2 4" id="KW-0238">DNA-binding</keyword>
<dbReference type="EMBL" id="JAATJN010000001">
    <property type="protein sequence ID" value="NJC55714.1"/>
    <property type="molecule type" value="Genomic_DNA"/>
</dbReference>
<keyword evidence="3" id="KW-0804">Transcription</keyword>
<dbReference type="Pfam" id="PF00440">
    <property type="entry name" value="TetR_N"/>
    <property type="match status" value="1"/>
</dbReference>
<comment type="caution">
    <text evidence="6">The sequence shown here is derived from an EMBL/GenBank/DDBJ whole genome shotgun (WGS) entry which is preliminary data.</text>
</comment>
<dbReference type="PRINTS" id="PR00455">
    <property type="entry name" value="HTHTETR"/>
</dbReference>
<feature type="DNA-binding region" description="H-T-H motif" evidence="4">
    <location>
        <begin position="35"/>
        <end position="54"/>
    </location>
</feature>
<evidence type="ECO:0000313" key="7">
    <source>
        <dbReference type="Proteomes" id="UP000576792"/>
    </source>
</evidence>
<reference evidence="6 7" key="1">
    <citation type="submission" date="2020-03" db="EMBL/GenBank/DDBJ databases">
        <title>Sequencing the genomes of 1000 actinobacteria strains.</title>
        <authorList>
            <person name="Klenk H.-P."/>
        </authorList>
    </citation>
    <scope>NUCLEOTIDE SEQUENCE [LARGE SCALE GENOMIC DNA]</scope>
    <source>
        <strain evidence="6 7">DSM 18964</strain>
    </source>
</reference>
<dbReference type="PANTHER" id="PTHR30055:SF148">
    <property type="entry name" value="TETR-FAMILY TRANSCRIPTIONAL REGULATOR"/>
    <property type="match status" value="1"/>
</dbReference>
<feature type="domain" description="HTH tetR-type" evidence="5">
    <location>
        <begin position="12"/>
        <end position="72"/>
    </location>
</feature>
<evidence type="ECO:0000256" key="2">
    <source>
        <dbReference type="ARBA" id="ARBA00023125"/>
    </source>
</evidence>
<dbReference type="InterPro" id="IPR050109">
    <property type="entry name" value="HTH-type_TetR-like_transc_reg"/>
</dbReference>
<sequence length="208" mass="22239">MTGSSRGRPRSETARSAILEATRALLIEDGYEDMTVSRIAVRAEVGKQTVYRWWKSKAEIVAEAALNGVIPMEAEQPVATDDLVTDVYTLIRNFTEPANERGGSALIRALASASAASETSGAQLWERFAEPTRAAITQRLAAAVDIGDVRDDVELGSVADALIGSLLLRVLSRQPITSADFEALADVILCGISTGSLGQRSTERSEDS</sequence>
<dbReference type="SUPFAM" id="SSF46689">
    <property type="entry name" value="Homeodomain-like"/>
    <property type="match status" value="1"/>
</dbReference>
<evidence type="ECO:0000256" key="3">
    <source>
        <dbReference type="ARBA" id="ARBA00023163"/>
    </source>
</evidence>
<dbReference type="GO" id="GO:0000976">
    <property type="term" value="F:transcription cis-regulatory region binding"/>
    <property type="evidence" value="ECO:0007669"/>
    <property type="project" value="TreeGrafter"/>
</dbReference>
<gene>
    <name evidence="6" type="ORF">BKA07_000749</name>
</gene>
<dbReference type="InterPro" id="IPR009057">
    <property type="entry name" value="Homeodomain-like_sf"/>
</dbReference>
<dbReference type="RefSeq" id="WP_167949701.1">
    <property type="nucleotide sequence ID" value="NZ_BAAAPQ010000026.1"/>
</dbReference>
<dbReference type="PROSITE" id="PS50977">
    <property type="entry name" value="HTH_TETR_2"/>
    <property type="match status" value="1"/>
</dbReference>
<dbReference type="Proteomes" id="UP000576792">
    <property type="component" value="Unassembled WGS sequence"/>
</dbReference>
<dbReference type="PANTHER" id="PTHR30055">
    <property type="entry name" value="HTH-TYPE TRANSCRIPTIONAL REGULATOR RUTR"/>
    <property type="match status" value="1"/>
</dbReference>